<comment type="caution">
    <text evidence="2">The sequence shown here is derived from an EMBL/GenBank/DDBJ whole genome shotgun (WGS) entry which is preliminary data.</text>
</comment>
<feature type="compositionally biased region" description="Acidic residues" evidence="1">
    <location>
        <begin position="190"/>
        <end position="201"/>
    </location>
</feature>
<feature type="region of interest" description="Disordered" evidence="1">
    <location>
        <begin position="163"/>
        <end position="201"/>
    </location>
</feature>
<proteinExistence type="predicted"/>
<dbReference type="Proteomes" id="UP001140217">
    <property type="component" value="Unassembled WGS sequence"/>
</dbReference>
<feature type="compositionally biased region" description="Basic and acidic residues" evidence="1">
    <location>
        <begin position="165"/>
        <end position="175"/>
    </location>
</feature>
<evidence type="ECO:0000313" key="3">
    <source>
        <dbReference type="Proteomes" id="UP001140217"/>
    </source>
</evidence>
<reference evidence="2" key="1">
    <citation type="submission" date="2022-07" db="EMBL/GenBank/DDBJ databases">
        <title>Phylogenomic reconstructions and comparative analyses of Kickxellomycotina fungi.</title>
        <authorList>
            <person name="Reynolds N.K."/>
            <person name="Stajich J.E."/>
            <person name="Barry K."/>
            <person name="Grigoriev I.V."/>
            <person name="Crous P."/>
            <person name="Smith M.E."/>
        </authorList>
    </citation>
    <scope>NUCLEOTIDE SEQUENCE</scope>
    <source>
        <strain evidence="2">NBRC 105414</strain>
    </source>
</reference>
<gene>
    <name evidence="2" type="ORF">H4R18_003513</name>
</gene>
<protein>
    <submittedName>
        <fullName evidence="2">Uncharacterized protein</fullName>
    </submittedName>
</protein>
<keyword evidence="3" id="KW-1185">Reference proteome</keyword>
<evidence type="ECO:0000313" key="2">
    <source>
        <dbReference type="EMBL" id="KAJ2780335.1"/>
    </source>
</evidence>
<accession>A0A9W8LIA8</accession>
<dbReference type="AlphaFoldDB" id="A0A9W8LIA8"/>
<evidence type="ECO:0000256" key="1">
    <source>
        <dbReference type="SAM" id="MobiDB-lite"/>
    </source>
</evidence>
<feature type="region of interest" description="Disordered" evidence="1">
    <location>
        <begin position="121"/>
        <end position="150"/>
    </location>
</feature>
<dbReference type="OrthoDB" id="5562606at2759"/>
<dbReference type="EMBL" id="JANBUL010000142">
    <property type="protein sequence ID" value="KAJ2780335.1"/>
    <property type="molecule type" value="Genomic_DNA"/>
</dbReference>
<organism evidence="2 3">
    <name type="scientific">Coemansia javaensis</name>
    <dbReference type="NCBI Taxonomy" id="2761396"/>
    <lineage>
        <taxon>Eukaryota</taxon>
        <taxon>Fungi</taxon>
        <taxon>Fungi incertae sedis</taxon>
        <taxon>Zoopagomycota</taxon>
        <taxon>Kickxellomycotina</taxon>
        <taxon>Kickxellomycetes</taxon>
        <taxon>Kickxellales</taxon>
        <taxon>Kickxellaceae</taxon>
        <taxon>Coemansia</taxon>
    </lineage>
</organism>
<name>A0A9W8LIA8_9FUNG</name>
<sequence length="201" mass="22049">MDRDWHRHTWAWPALLVDGTGLLRGGFVPEPPYARLLRTLGLFDSIEAPLPAAAYAAGTPWAHRGPADVDIAGALERLSASLVHDGTRIVDALGEALGDTTRWALSGAFGQLRDAMDRIESRMQRSRPSAEDQDQDQGQGQGQDAPAAAWHYYSVTTRTLPDGSIETRRVVRDDSGAEQTTVTRRRPDGTLEEQPEELPKV</sequence>